<organism evidence="11 12">
    <name type="scientific">Thermothielavioides terrestris</name>
    <dbReference type="NCBI Taxonomy" id="2587410"/>
    <lineage>
        <taxon>Eukaryota</taxon>
        <taxon>Fungi</taxon>
        <taxon>Dikarya</taxon>
        <taxon>Ascomycota</taxon>
        <taxon>Pezizomycotina</taxon>
        <taxon>Sordariomycetes</taxon>
        <taxon>Sordariomycetidae</taxon>
        <taxon>Sordariales</taxon>
        <taxon>Chaetomiaceae</taxon>
        <taxon>Thermothielavioides</taxon>
    </lineage>
</organism>
<dbReference type="GO" id="GO:0003723">
    <property type="term" value="F:RNA binding"/>
    <property type="evidence" value="ECO:0007669"/>
    <property type="project" value="UniProtKB-KW"/>
</dbReference>
<evidence type="ECO:0000256" key="6">
    <source>
        <dbReference type="ARBA" id="ARBA00022553"/>
    </source>
</evidence>
<reference evidence="11 12" key="1">
    <citation type="submission" date="2018-04" db="EMBL/GenBank/DDBJ databases">
        <authorList>
            <person name="Huttner S."/>
            <person name="Dainat J."/>
        </authorList>
    </citation>
    <scope>NUCLEOTIDE SEQUENCE [LARGE SCALE GENOMIC DNA]</scope>
</reference>
<dbReference type="GO" id="GO:0005634">
    <property type="term" value="C:nucleus"/>
    <property type="evidence" value="ECO:0007669"/>
    <property type="project" value="UniProtKB-SubCell"/>
</dbReference>
<dbReference type="FunFam" id="2.40.10.230:FF:000002">
    <property type="entry name" value="H/ACA ribonucleoprotein complex non-core subunit NAF1"/>
    <property type="match status" value="1"/>
</dbReference>
<feature type="region of interest" description="Disordered" evidence="10">
    <location>
        <begin position="556"/>
        <end position="577"/>
    </location>
</feature>
<keyword evidence="8" id="KW-0539">Nucleus</keyword>
<feature type="region of interest" description="Disordered" evidence="10">
    <location>
        <begin position="376"/>
        <end position="439"/>
    </location>
</feature>
<dbReference type="Proteomes" id="UP000289323">
    <property type="component" value="Unassembled WGS sequence"/>
</dbReference>
<dbReference type="InterPro" id="IPR040309">
    <property type="entry name" value="Naf1"/>
</dbReference>
<keyword evidence="6" id="KW-0597">Phosphoprotein</keyword>
<dbReference type="InterPro" id="IPR009000">
    <property type="entry name" value="Transl_B-barrel_sf"/>
</dbReference>
<gene>
    <name evidence="11" type="ORF">TT172_LOCUS7962</name>
</gene>
<feature type="compositionally biased region" description="Acidic residues" evidence="10">
    <location>
        <begin position="196"/>
        <end position="205"/>
    </location>
</feature>
<dbReference type="GO" id="GO:0006364">
    <property type="term" value="P:rRNA processing"/>
    <property type="evidence" value="ECO:0007669"/>
    <property type="project" value="UniProtKB-KW"/>
</dbReference>
<evidence type="ECO:0000256" key="8">
    <source>
        <dbReference type="ARBA" id="ARBA00023242"/>
    </source>
</evidence>
<keyword evidence="4" id="KW-0690">Ribosome biogenesis</keyword>
<dbReference type="PANTHER" id="PTHR31633">
    <property type="entry name" value="H/ACA RIBONUCLEOPROTEIN COMPLEX NON-CORE SUBUNIT NAF1"/>
    <property type="match status" value="1"/>
</dbReference>
<evidence type="ECO:0000256" key="1">
    <source>
        <dbReference type="ARBA" id="ARBA00004123"/>
    </source>
</evidence>
<keyword evidence="7" id="KW-0694">RNA-binding</keyword>
<evidence type="ECO:0000256" key="4">
    <source>
        <dbReference type="ARBA" id="ARBA00022517"/>
    </source>
</evidence>
<dbReference type="Gene3D" id="2.40.10.230">
    <property type="entry name" value="Probable tRNA pseudouridine synthase domain"/>
    <property type="match status" value="1"/>
</dbReference>
<feature type="compositionally biased region" description="Basic and acidic residues" evidence="10">
    <location>
        <begin position="55"/>
        <end position="69"/>
    </location>
</feature>
<comment type="subcellular location">
    <subcellularLocation>
        <location evidence="1">Nucleus</location>
    </subcellularLocation>
</comment>
<evidence type="ECO:0000256" key="7">
    <source>
        <dbReference type="ARBA" id="ARBA00022884"/>
    </source>
</evidence>
<feature type="region of interest" description="Disordered" evidence="10">
    <location>
        <begin position="43"/>
        <end position="208"/>
    </location>
</feature>
<evidence type="ECO:0000256" key="9">
    <source>
        <dbReference type="ARBA" id="ARBA00076743"/>
    </source>
</evidence>
<dbReference type="GO" id="GO:0005732">
    <property type="term" value="C:sno(s)RNA-containing ribonucleoprotein complex"/>
    <property type="evidence" value="ECO:0007669"/>
    <property type="project" value="InterPro"/>
</dbReference>
<keyword evidence="5" id="KW-0698">rRNA processing</keyword>
<feature type="compositionally biased region" description="Polar residues" evidence="10">
    <location>
        <begin position="154"/>
        <end position="165"/>
    </location>
</feature>
<name>A0A3S4ATC1_9PEZI</name>
<proteinExistence type="inferred from homology"/>
<evidence type="ECO:0000313" key="11">
    <source>
        <dbReference type="EMBL" id="SPQ25543.1"/>
    </source>
</evidence>
<dbReference type="GO" id="GO:0001522">
    <property type="term" value="P:pseudouridine synthesis"/>
    <property type="evidence" value="ECO:0007669"/>
    <property type="project" value="InterPro"/>
</dbReference>
<accession>A0A3S4ATC1</accession>
<feature type="compositionally biased region" description="Basic and acidic residues" evidence="10">
    <location>
        <begin position="94"/>
        <end position="120"/>
    </location>
</feature>
<dbReference type="PANTHER" id="PTHR31633:SF1">
    <property type="entry name" value="H_ACA RIBONUCLEOPROTEIN COMPLEX NON-CORE SUBUNIT NAF1"/>
    <property type="match status" value="1"/>
</dbReference>
<dbReference type="InterPro" id="IPR007504">
    <property type="entry name" value="H/ACA_rnp_Gar1/Naf1"/>
</dbReference>
<dbReference type="InterPro" id="IPR038664">
    <property type="entry name" value="Gar1/Naf1_Cbf5-bd_sf"/>
</dbReference>
<feature type="compositionally biased region" description="Acidic residues" evidence="10">
    <location>
        <begin position="377"/>
        <end position="390"/>
    </location>
</feature>
<evidence type="ECO:0000256" key="10">
    <source>
        <dbReference type="SAM" id="MobiDB-lite"/>
    </source>
</evidence>
<protein>
    <recommendedName>
        <fullName evidence="3">H/ACA ribonucleoprotein complex non-core subunit NAF1</fullName>
    </recommendedName>
    <alternativeName>
        <fullName evidence="9">Nuclear assembly factor 1</fullName>
    </alternativeName>
</protein>
<comment type="similarity">
    <text evidence="2">Belongs to the NAF1 family.</text>
</comment>
<dbReference type="GO" id="GO:0000493">
    <property type="term" value="P:box H/ACA snoRNP assembly"/>
    <property type="evidence" value="ECO:0007669"/>
    <property type="project" value="InterPro"/>
</dbReference>
<evidence type="ECO:0000256" key="3">
    <source>
        <dbReference type="ARBA" id="ARBA00021438"/>
    </source>
</evidence>
<feature type="compositionally biased region" description="Acidic residues" evidence="10">
    <location>
        <begin position="166"/>
        <end position="179"/>
    </location>
</feature>
<evidence type="ECO:0000256" key="2">
    <source>
        <dbReference type="ARBA" id="ARBA00009801"/>
    </source>
</evidence>
<evidence type="ECO:0000313" key="12">
    <source>
        <dbReference type="Proteomes" id="UP000289323"/>
    </source>
</evidence>
<dbReference type="AlphaFoldDB" id="A0A3S4ATC1"/>
<dbReference type="EMBL" id="OUUZ01000015">
    <property type="protein sequence ID" value="SPQ25543.1"/>
    <property type="molecule type" value="Genomic_DNA"/>
</dbReference>
<dbReference type="Pfam" id="PF04410">
    <property type="entry name" value="Gar1"/>
    <property type="match status" value="1"/>
</dbReference>
<sequence length="577" mass="62021">MAQTTFQIPGLGQAKPNEELPVENFAPDLLAAAASISGENGLVVGGTNGNAQWEKAQKMKKERQDEDARSTTATAEQAGDGVELDAKPASAVAEHADEKKDVQMQDQELRNGGDEGRAADVDMTASNDAPSPDVTHALEAALDGMLSHAVQPAQRVQGQEQQNDAGSEEQEDGQPEWEADSSPYESSSESSSSDSSSDDDSEDEGGYPLLGIEETARLLMAADGEGEGDGDGDGAGRSKGASAALRTKNEIVDEVIPIPDVTITPEMKIERLGNIEFIVENTVVIKSQTPGEVQVLDLGSVLCKEDRTVIGALAEVLGNVRSPMYTVGFRAEDEIKQLGLVVGLPIYYSVEHANYVFTQPLREAKGTDASNLHDEEAAADEMEFSDDEKEAEFKRQQKMKKRGGKAGRGGREQSIATSHTLSPHPPPAGLNYDEDDDGPYKPFRRPVSVRRVVDTVTVTAALIVEAGVISGDATSVAAIVAAIGDTVPEEVAGVTRNLAMMAHLHRRCRSLIPRHLLPRIPICPLPLSQQRLERPRDNGRPQLLLPSYPLQWHTRTRRQLGRLSPSPSSAPVGEFHV</sequence>
<dbReference type="SUPFAM" id="SSF50447">
    <property type="entry name" value="Translation proteins"/>
    <property type="match status" value="1"/>
</dbReference>
<feature type="compositionally biased region" description="Low complexity" evidence="10">
    <location>
        <begin position="180"/>
        <end position="195"/>
    </location>
</feature>
<feature type="compositionally biased region" description="Basic residues" evidence="10">
    <location>
        <begin position="396"/>
        <end position="405"/>
    </location>
</feature>
<evidence type="ECO:0000256" key="5">
    <source>
        <dbReference type="ARBA" id="ARBA00022552"/>
    </source>
</evidence>